<dbReference type="Pfam" id="PF00251">
    <property type="entry name" value="Glyco_hydro_32N"/>
    <property type="match status" value="1"/>
</dbReference>
<sequence>MYGEDVSYQKTMGDIDIVYHDGVYHLFHLVLPNHDFIAHAVSEDALNWERIENALFIGHPGSWDDHMLWTMHVTPDPWNPGMWRMFYTGLARKDHANIQRVGIAQSRDLIHWEKLSDNWFQEHRDGCESMQPMITAPYDPDGPCPIEAAGPHYESSLKEGRHWVSFRDPFFYTDGKRNLLLMAARIPDGPVIRRGCVGLYEEVAENQFVPRPALHVPGLYDDVEVPNLFSLNDRYYLVGSIREDAKIRYWHSRSPDGPWSNYFDNVLLAKGNYAGRISFDDNGPLVWSFYTQNDVRTVSNLMPPPKRLSVNGDGRLRVRSFEGFDQLVKSTVELNGLLPVSYLVPSTECESNANREEQRLSLSTVGGFQGFLFSQYVECFRFSGRLKLDGLGKCGILFRTNAESFSGYHLSLDLLKGVAQLRAWGERPGGSTEHAFRFKSLQSAFWKSDGRTEWEFSLLNVRHYIELSINGNVLLSLSDKTYRRGQIGCYVESACLRLEDLLLEHLDSPPDPLEQLTTS</sequence>
<dbReference type="RefSeq" id="WP_146511854.1">
    <property type="nucleotide sequence ID" value="NZ_SIHI01000033.1"/>
</dbReference>
<dbReference type="PANTHER" id="PTHR43101">
    <property type="entry name" value="BETA-FRUCTOSIDASE"/>
    <property type="match status" value="1"/>
</dbReference>
<evidence type="ECO:0000256" key="2">
    <source>
        <dbReference type="ARBA" id="ARBA00012758"/>
    </source>
</evidence>
<dbReference type="InterPro" id="IPR001362">
    <property type="entry name" value="Glyco_hydro_32"/>
</dbReference>
<dbReference type="GO" id="GO:0005975">
    <property type="term" value="P:carbohydrate metabolic process"/>
    <property type="evidence" value="ECO:0007669"/>
    <property type="project" value="InterPro"/>
</dbReference>
<feature type="domain" description="Glycosyl hydrolase family 32 N-terminal" evidence="5">
    <location>
        <begin position="17"/>
        <end position="118"/>
    </location>
</feature>
<keyword evidence="3" id="KW-0378">Hydrolase</keyword>
<reference evidence="6 7" key="1">
    <citation type="submission" date="2019-02" db="EMBL/GenBank/DDBJ databases">
        <title>Deep-cultivation of Planctomycetes and their phenomic and genomic characterization uncovers novel biology.</title>
        <authorList>
            <person name="Wiegand S."/>
            <person name="Jogler M."/>
            <person name="Boedeker C."/>
            <person name="Pinto D."/>
            <person name="Vollmers J."/>
            <person name="Rivas-Marin E."/>
            <person name="Kohn T."/>
            <person name="Peeters S.H."/>
            <person name="Heuer A."/>
            <person name="Rast P."/>
            <person name="Oberbeckmann S."/>
            <person name="Bunk B."/>
            <person name="Jeske O."/>
            <person name="Meyerdierks A."/>
            <person name="Storesund J.E."/>
            <person name="Kallscheuer N."/>
            <person name="Luecker S."/>
            <person name="Lage O.M."/>
            <person name="Pohl T."/>
            <person name="Merkel B.J."/>
            <person name="Hornburger P."/>
            <person name="Mueller R.-W."/>
            <person name="Bruemmer F."/>
            <person name="Labrenz M."/>
            <person name="Spormann A.M."/>
            <person name="Op Den Camp H."/>
            <person name="Overmann J."/>
            <person name="Amann R."/>
            <person name="Jetten M.S.M."/>
            <person name="Mascher T."/>
            <person name="Medema M.H."/>
            <person name="Devos D.P."/>
            <person name="Kaster A.-K."/>
            <person name="Ovreas L."/>
            <person name="Rohde M."/>
            <person name="Galperin M.Y."/>
            <person name="Jogler C."/>
        </authorList>
    </citation>
    <scope>NUCLEOTIDE SEQUENCE [LARGE SCALE GENOMIC DNA]</scope>
    <source>
        <strain evidence="6 7">KOR42</strain>
    </source>
</reference>
<dbReference type="EC" id="3.2.1.26" evidence="2"/>
<comment type="caution">
    <text evidence="6">The sequence shown here is derived from an EMBL/GenBank/DDBJ whole genome shotgun (WGS) entry which is preliminary data.</text>
</comment>
<name>A0A5C5VYI6_9PLAN</name>
<keyword evidence="7" id="KW-1185">Reference proteome</keyword>
<dbReference type="GO" id="GO:0004564">
    <property type="term" value="F:beta-fructofuranosidase activity"/>
    <property type="evidence" value="ECO:0007669"/>
    <property type="project" value="UniProtKB-EC"/>
</dbReference>
<evidence type="ECO:0000256" key="1">
    <source>
        <dbReference type="ARBA" id="ARBA00009902"/>
    </source>
</evidence>
<dbReference type="AlphaFoldDB" id="A0A5C5VYI6"/>
<dbReference type="SMART" id="SM00640">
    <property type="entry name" value="Glyco_32"/>
    <property type="match status" value="1"/>
</dbReference>
<dbReference type="SUPFAM" id="SSF75005">
    <property type="entry name" value="Arabinanase/levansucrase/invertase"/>
    <property type="match status" value="1"/>
</dbReference>
<dbReference type="InterPro" id="IPR013148">
    <property type="entry name" value="Glyco_hydro_32_N"/>
</dbReference>
<evidence type="ECO:0000259" key="5">
    <source>
        <dbReference type="Pfam" id="PF00251"/>
    </source>
</evidence>
<dbReference type="InterPro" id="IPR023296">
    <property type="entry name" value="Glyco_hydro_beta-prop_sf"/>
</dbReference>
<dbReference type="Gene3D" id="2.115.10.20">
    <property type="entry name" value="Glycosyl hydrolase domain, family 43"/>
    <property type="match status" value="1"/>
</dbReference>
<dbReference type="PANTHER" id="PTHR43101:SF1">
    <property type="entry name" value="BETA-FRUCTOSIDASE"/>
    <property type="match status" value="1"/>
</dbReference>
<dbReference type="Proteomes" id="UP000317243">
    <property type="component" value="Unassembled WGS sequence"/>
</dbReference>
<dbReference type="InterPro" id="IPR051214">
    <property type="entry name" value="GH32_Enzymes"/>
</dbReference>
<evidence type="ECO:0000256" key="4">
    <source>
        <dbReference type="ARBA" id="ARBA00023295"/>
    </source>
</evidence>
<evidence type="ECO:0000256" key="3">
    <source>
        <dbReference type="ARBA" id="ARBA00022801"/>
    </source>
</evidence>
<dbReference type="EMBL" id="SIHI01000033">
    <property type="protein sequence ID" value="TWT43095.1"/>
    <property type="molecule type" value="Genomic_DNA"/>
</dbReference>
<evidence type="ECO:0000313" key="6">
    <source>
        <dbReference type="EMBL" id="TWT43095.1"/>
    </source>
</evidence>
<protein>
    <recommendedName>
        <fullName evidence="2">beta-fructofuranosidase</fullName>
        <ecNumber evidence="2">3.2.1.26</ecNumber>
    </recommendedName>
</protein>
<proteinExistence type="inferred from homology"/>
<accession>A0A5C5VYI6</accession>
<gene>
    <name evidence="6" type="ORF">KOR42_45010</name>
</gene>
<dbReference type="OrthoDB" id="9759709at2"/>
<evidence type="ECO:0000313" key="7">
    <source>
        <dbReference type="Proteomes" id="UP000317243"/>
    </source>
</evidence>
<organism evidence="6 7">
    <name type="scientific">Thalassoglobus neptunius</name>
    <dbReference type="NCBI Taxonomy" id="1938619"/>
    <lineage>
        <taxon>Bacteria</taxon>
        <taxon>Pseudomonadati</taxon>
        <taxon>Planctomycetota</taxon>
        <taxon>Planctomycetia</taxon>
        <taxon>Planctomycetales</taxon>
        <taxon>Planctomycetaceae</taxon>
        <taxon>Thalassoglobus</taxon>
    </lineage>
</organism>
<comment type="similarity">
    <text evidence="1">Belongs to the glycosyl hydrolase 32 family.</text>
</comment>
<keyword evidence="4" id="KW-0326">Glycosidase</keyword>
<dbReference type="Gene3D" id="2.60.120.560">
    <property type="entry name" value="Exo-inulinase, domain 1"/>
    <property type="match status" value="1"/>
</dbReference>